<name>E2BJQ5_HARSA</name>
<feature type="non-terminal residue" evidence="1">
    <location>
        <position position="43"/>
    </location>
</feature>
<protein>
    <submittedName>
        <fullName evidence="1">Uncharacterized protein</fullName>
    </submittedName>
</protein>
<dbReference type="AlphaFoldDB" id="E2BJQ5"/>
<dbReference type="EMBL" id="GL448608">
    <property type="protein sequence ID" value="EFN84075.1"/>
    <property type="molecule type" value="Genomic_DNA"/>
</dbReference>
<dbReference type="Proteomes" id="UP000008237">
    <property type="component" value="Unassembled WGS sequence"/>
</dbReference>
<reference evidence="1 2" key="1">
    <citation type="journal article" date="2010" name="Science">
        <title>Genomic comparison of the ants Camponotus floridanus and Harpegnathos saltator.</title>
        <authorList>
            <person name="Bonasio R."/>
            <person name="Zhang G."/>
            <person name="Ye C."/>
            <person name="Mutti N.S."/>
            <person name="Fang X."/>
            <person name="Qin N."/>
            <person name="Donahue G."/>
            <person name="Yang P."/>
            <person name="Li Q."/>
            <person name="Li C."/>
            <person name="Zhang P."/>
            <person name="Huang Z."/>
            <person name="Berger S.L."/>
            <person name="Reinberg D."/>
            <person name="Wang J."/>
            <person name="Liebig J."/>
        </authorList>
    </citation>
    <scope>NUCLEOTIDE SEQUENCE [LARGE SCALE GENOMIC DNA]</scope>
    <source>
        <strain evidence="1 2">R22 G/1</strain>
    </source>
</reference>
<evidence type="ECO:0000313" key="2">
    <source>
        <dbReference type="Proteomes" id="UP000008237"/>
    </source>
</evidence>
<organism evidence="2">
    <name type="scientific">Harpegnathos saltator</name>
    <name type="common">Jerdon's jumping ant</name>
    <dbReference type="NCBI Taxonomy" id="610380"/>
    <lineage>
        <taxon>Eukaryota</taxon>
        <taxon>Metazoa</taxon>
        <taxon>Ecdysozoa</taxon>
        <taxon>Arthropoda</taxon>
        <taxon>Hexapoda</taxon>
        <taxon>Insecta</taxon>
        <taxon>Pterygota</taxon>
        <taxon>Neoptera</taxon>
        <taxon>Endopterygota</taxon>
        <taxon>Hymenoptera</taxon>
        <taxon>Apocrita</taxon>
        <taxon>Aculeata</taxon>
        <taxon>Formicoidea</taxon>
        <taxon>Formicidae</taxon>
        <taxon>Ponerinae</taxon>
        <taxon>Ponerini</taxon>
        <taxon>Harpegnathos</taxon>
    </lineage>
</organism>
<dbReference type="InParanoid" id="E2BJQ5"/>
<sequence length="43" mass="4809">DSLQVSHNMLFTMIDGSICNVISGTNSTQKCYICRATPKEMNR</sequence>
<keyword evidence="2" id="KW-1185">Reference proteome</keyword>
<feature type="non-terminal residue" evidence="1">
    <location>
        <position position="1"/>
    </location>
</feature>
<accession>E2BJQ5</accession>
<proteinExistence type="predicted"/>
<evidence type="ECO:0000313" key="1">
    <source>
        <dbReference type="EMBL" id="EFN84075.1"/>
    </source>
</evidence>
<gene>
    <name evidence="1" type="ORF">EAI_04233</name>
</gene>